<dbReference type="Pfam" id="PF04102">
    <property type="entry name" value="SlyX"/>
    <property type="match status" value="1"/>
</dbReference>
<organism evidence="3 4">
    <name type="scientific">Parathalassolituus penaei</name>
    <dbReference type="NCBI Taxonomy" id="2997323"/>
    <lineage>
        <taxon>Bacteria</taxon>
        <taxon>Pseudomonadati</taxon>
        <taxon>Pseudomonadota</taxon>
        <taxon>Gammaproteobacteria</taxon>
        <taxon>Oceanospirillales</taxon>
        <taxon>Oceanospirillaceae</taxon>
        <taxon>Parathalassolituus</taxon>
    </lineage>
</organism>
<feature type="coiled-coil region" evidence="1">
    <location>
        <begin position="10"/>
        <end position="44"/>
    </location>
</feature>
<dbReference type="AlphaFoldDB" id="A0A9X3ENJ5"/>
<evidence type="ECO:0000313" key="4">
    <source>
        <dbReference type="Proteomes" id="UP001150830"/>
    </source>
</evidence>
<evidence type="ECO:0000256" key="2">
    <source>
        <dbReference type="SAM" id="MobiDB-lite"/>
    </source>
</evidence>
<dbReference type="InterPro" id="IPR007236">
    <property type="entry name" value="SlyX"/>
</dbReference>
<evidence type="ECO:0000256" key="1">
    <source>
        <dbReference type="SAM" id="Coils"/>
    </source>
</evidence>
<dbReference type="Gene3D" id="1.20.5.300">
    <property type="match status" value="1"/>
</dbReference>
<proteinExistence type="predicted"/>
<sequence>MNNTTQDGDLARAQSRIDELETRITFLEDTIDTLNSEIARLSQDFVMAHQAMQLMNRRLEQLAQHSGTDRMAGDEPPPPHY</sequence>
<gene>
    <name evidence="3" type="ORF">OUO13_12055</name>
</gene>
<feature type="region of interest" description="Disordered" evidence="2">
    <location>
        <begin position="62"/>
        <end position="81"/>
    </location>
</feature>
<evidence type="ECO:0000313" key="3">
    <source>
        <dbReference type="EMBL" id="MCY0965923.1"/>
    </source>
</evidence>
<accession>A0A9X3ENJ5</accession>
<dbReference type="RefSeq" id="WP_283174134.1">
    <property type="nucleotide sequence ID" value="NZ_JAPNOA010000029.1"/>
</dbReference>
<dbReference type="PANTHER" id="PTHR36508">
    <property type="entry name" value="PROTEIN SLYX"/>
    <property type="match status" value="1"/>
</dbReference>
<keyword evidence="1" id="KW-0175">Coiled coil</keyword>
<name>A0A9X3ENJ5_9GAMM</name>
<keyword evidence="4" id="KW-1185">Reference proteome</keyword>
<protein>
    <submittedName>
        <fullName evidence="3">SlyX family protein</fullName>
    </submittedName>
</protein>
<comment type="caution">
    <text evidence="3">The sequence shown here is derived from an EMBL/GenBank/DDBJ whole genome shotgun (WGS) entry which is preliminary data.</text>
</comment>
<reference evidence="3" key="1">
    <citation type="submission" date="2022-11" db="EMBL/GenBank/DDBJ databases">
        <title>Parathalassolutuus dongxingensis gen. nov., sp. nov., a novel member of family Oceanospirillaceae isolated from a coastal shrimp pond in Guangxi, China.</title>
        <authorList>
            <person name="Chen H."/>
        </authorList>
    </citation>
    <scope>NUCLEOTIDE SEQUENCE</scope>
    <source>
        <strain evidence="3">G-43</strain>
    </source>
</reference>
<dbReference type="Proteomes" id="UP001150830">
    <property type="component" value="Unassembled WGS sequence"/>
</dbReference>
<dbReference type="EMBL" id="JAPNOA010000029">
    <property type="protein sequence ID" value="MCY0965923.1"/>
    <property type="molecule type" value="Genomic_DNA"/>
</dbReference>
<dbReference type="PANTHER" id="PTHR36508:SF1">
    <property type="entry name" value="PROTEIN SLYX"/>
    <property type="match status" value="1"/>
</dbReference>